<dbReference type="Pfam" id="PF13442">
    <property type="entry name" value="Cytochrome_CBB3"/>
    <property type="match status" value="1"/>
</dbReference>
<keyword evidence="8" id="KW-1185">Reference proteome</keyword>
<dbReference type="InterPro" id="IPR036909">
    <property type="entry name" value="Cyt_c-like_dom_sf"/>
</dbReference>
<evidence type="ECO:0000256" key="3">
    <source>
        <dbReference type="ARBA" id="ARBA00023004"/>
    </source>
</evidence>
<evidence type="ECO:0000256" key="5">
    <source>
        <dbReference type="SAM" id="MobiDB-lite"/>
    </source>
</evidence>
<organism evidence="7 8">
    <name type="scientific">Aquisalimonas asiatica</name>
    <dbReference type="NCBI Taxonomy" id="406100"/>
    <lineage>
        <taxon>Bacteria</taxon>
        <taxon>Pseudomonadati</taxon>
        <taxon>Pseudomonadota</taxon>
        <taxon>Gammaproteobacteria</taxon>
        <taxon>Chromatiales</taxon>
        <taxon>Ectothiorhodospiraceae</taxon>
        <taxon>Aquisalimonas</taxon>
    </lineage>
</organism>
<dbReference type="InterPro" id="IPR051459">
    <property type="entry name" value="Cytochrome_c-type_DH"/>
</dbReference>
<feature type="region of interest" description="Disordered" evidence="5">
    <location>
        <begin position="57"/>
        <end position="79"/>
    </location>
</feature>
<dbReference type="RefSeq" id="WP_091645784.1">
    <property type="nucleotide sequence ID" value="NZ_FOEG01000010.1"/>
</dbReference>
<keyword evidence="3 4" id="KW-0408">Iron</keyword>
<dbReference type="Proteomes" id="UP000199657">
    <property type="component" value="Unassembled WGS sequence"/>
</dbReference>
<feature type="region of interest" description="Disordered" evidence="5">
    <location>
        <begin position="135"/>
        <end position="154"/>
    </location>
</feature>
<dbReference type="PROSITE" id="PS51007">
    <property type="entry name" value="CYTC"/>
    <property type="match status" value="1"/>
</dbReference>
<sequence length="154" mass="17193">MLARRSTIALLLGAVIVAGCSEPADDRWYTEEQVQVGEAVFEAECAVCHGEQAQGAENWQQRDDDGYFPPPPLNGTAHAWHHPKDELRTFIRDGFNRMPGFGDRLDDNEIDAAIAWFQSHWSDDVYEAWLDYDERGESGHDAGADTQGDDPGVE</sequence>
<reference evidence="7 8" key="1">
    <citation type="submission" date="2016-10" db="EMBL/GenBank/DDBJ databases">
        <authorList>
            <person name="de Groot N.N."/>
        </authorList>
    </citation>
    <scope>NUCLEOTIDE SEQUENCE [LARGE SCALE GENOMIC DNA]</scope>
    <source>
        <strain evidence="7 8">CGMCC 1.6291</strain>
    </source>
</reference>
<dbReference type="STRING" id="406100.SAMN04488052_110105"/>
<evidence type="ECO:0000313" key="8">
    <source>
        <dbReference type="Proteomes" id="UP000199657"/>
    </source>
</evidence>
<dbReference type="GO" id="GO:0009055">
    <property type="term" value="F:electron transfer activity"/>
    <property type="evidence" value="ECO:0007669"/>
    <property type="project" value="InterPro"/>
</dbReference>
<evidence type="ECO:0000259" key="6">
    <source>
        <dbReference type="PROSITE" id="PS51007"/>
    </source>
</evidence>
<keyword evidence="2 4" id="KW-0479">Metal-binding</keyword>
<protein>
    <submittedName>
        <fullName evidence="7">Cytochrome C oxidase, cbb3-type, subunit III</fullName>
    </submittedName>
</protein>
<dbReference type="Gene3D" id="1.10.760.10">
    <property type="entry name" value="Cytochrome c-like domain"/>
    <property type="match status" value="1"/>
</dbReference>
<dbReference type="EMBL" id="FOEG01000010">
    <property type="protein sequence ID" value="SEP11727.1"/>
    <property type="molecule type" value="Genomic_DNA"/>
</dbReference>
<evidence type="ECO:0000256" key="2">
    <source>
        <dbReference type="ARBA" id="ARBA00022723"/>
    </source>
</evidence>
<name>A0A1H8V8X5_9GAMM</name>
<dbReference type="PANTHER" id="PTHR35008:SF4">
    <property type="entry name" value="BLL4482 PROTEIN"/>
    <property type="match status" value="1"/>
</dbReference>
<dbReference type="InterPro" id="IPR009056">
    <property type="entry name" value="Cyt_c-like_dom"/>
</dbReference>
<evidence type="ECO:0000256" key="1">
    <source>
        <dbReference type="ARBA" id="ARBA00022617"/>
    </source>
</evidence>
<dbReference type="OrthoDB" id="9811281at2"/>
<keyword evidence="1 4" id="KW-0349">Heme</keyword>
<feature type="domain" description="Cytochrome c" evidence="6">
    <location>
        <begin position="32"/>
        <end position="121"/>
    </location>
</feature>
<dbReference type="AlphaFoldDB" id="A0A1H8V8X5"/>
<accession>A0A1H8V8X5</accession>
<dbReference type="PROSITE" id="PS51257">
    <property type="entry name" value="PROKAR_LIPOPROTEIN"/>
    <property type="match status" value="1"/>
</dbReference>
<dbReference type="GO" id="GO:0020037">
    <property type="term" value="F:heme binding"/>
    <property type="evidence" value="ECO:0007669"/>
    <property type="project" value="InterPro"/>
</dbReference>
<dbReference type="PANTHER" id="PTHR35008">
    <property type="entry name" value="BLL4482 PROTEIN-RELATED"/>
    <property type="match status" value="1"/>
</dbReference>
<evidence type="ECO:0000313" key="7">
    <source>
        <dbReference type="EMBL" id="SEP11727.1"/>
    </source>
</evidence>
<dbReference type="SUPFAM" id="SSF46626">
    <property type="entry name" value="Cytochrome c"/>
    <property type="match status" value="1"/>
</dbReference>
<evidence type="ECO:0000256" key="4">
    <source>
        <dbReference type="PROSITE-ProRule" id="PRU00433"/>
    </source>
</evidence>
<gene>
    <name evidence="7" type="ORF">SAMN04488052_110105</name>
</gene>
<proteinExistence type="predicted"/>
<dbReference type="GO" id="GO:0046872">
    <property type="term" value="F:metal ion binding"/>
    <property type="evidence" value="ECO:0007669"/>
    <property type="project" value="UniProtKB-KW"/>
</dbReference>